<dbReference type="InterPro" id="IPR000679">
    <property type="entry name" value="Znf_GATA"/>
</dbReference>
<evidence type="ECO:0000256" key="1">
    <source>
        <dbReference type="ARBA" id="ARBA00022723"/>
    </source>
</evidence>
<evidence type="ECO:0000256" key="5">
    <source>
        <dbReference type="SAM" id="MobiDB-lite"/>
    </source>
</evidence>
<gene>
    <name evidence="7" type="ORF">CONCODRAFT_19010</name>
</gene>
<dbReference type="Proteomes" id="UP000070444">
    <property type="component" value="Unassembled WGS sequence"/>
</dbReference>
<dbReference type="AlphaFoldDB" id="A0A137P0I5"/>
<dbReference type="EMBL" id="KQ964579">
    <property type="protein sequence ID" value="KXN68384.1"/>
    <property type="molecule type" value="Genomic_DNA"/>
</dbReference>
<dbReference type="GO" id="GO:0006355">
    <property type="term" value="P:regulation of DNA-templated transcription"/>
    <property type="evidence" value="ECO:0007669"/>
    <property type="project" value="InterPro"/>
</dbReference>
<dbReference type="GO" id="GO:0008270">
    <property type="term" value="F:zinc ion binding"/>
    <property type="evidence" value="ECO:0007669"/>
    <property type="project" value="UniProtKB-KW"/>
</dbReference>
<keyword evidence="8" id="KW-1185">Reference proteome</keyword>
<keyword evidence="3" id="KW-0862">Zinc</keyword>
<evidence type="ECO:0000313" key="8">
    <source>
        <dbReference type="Proteomes" id="UP000070444"/>
    </source>
</evidence>
<dbReference type="STRING" id="796925.A0A137P0I5"/>
<evidence type="ECO:0000259" key="6">
    <source>
        <dbReference type="PROSITE" id="PS50114"/>
    </source>
</evidence>
<dbReference type="PROSITE" id="PS00344">
    <property type="entry name" value="GATA_ZN_FINGER_1"/>
    <property type="match status" value="1"/>
</dbReference>
<dbReference type="OrthoDB" id="515401at2759"/>
<dbReference type="CDD" id="cd00202">
    <property type="entry name" value="ZnF_GATA"/>
    <property type="match status" value="1"/>
</dbReference>
<feature type="domain" description="GATA-type" evidence="6">
    <location>
        <begin position="449"/>
        <end position="481"/>
    </location>
</feature>
<feature type="region of interest" description="Disordered" evidence="5">
    <location>
        <begin position="139"/>
        <end position="182"/>
    </location>
</feature>
<evidence type="ECO:0000256" key="3">
    <source>
        <dbReference type="ARBA" id="ARBA00022833"/>
    </source>
</evidence>
<dbReference type="PROSITE" id="PS50114">
    <property type="entry name" value="GATA_ZN_FINGER_2"/>
    <property type="match status" value="1"/>
</dbReference>
<dbReference type="SUPFAM" id="SSF57716">
    <property type="entry name" value="Glucocorticoid receptor-like (DNA-binding domain)"/>
    <property type="match status" value="1"/>
</dbReference>
<dbReference type="SMART" id="SM00401">
    <property type="entry name" value="ZnF_GATA"/>
    <property type="match status" value="1"/>
</dbReference>
<evidence type="ECO:0000256" key="2">
    <source>
        <dbReference type="ARBA" id="ARBA00022771"/>
    </source>
</evidence>
<proteinExistence type="predicted"/>
<feature type="region of interest" description="Disordered" evidence="5">
    <location>
        <begin position="375"/>
        <end position="443"/>
    </location>
</feature>
<dbReference type="InterPro" id="IPR051140">
    <property type="entry name" value="GATA_TF"/>
</dbReference>
<accession>A0A137P0I5</accession>
<dbReference type="PANTHER" id="PTHR45658">
    <property type="entry name" value="GATA TRANSCRIPTION FACTOR"/>
    <property type="match status" value="1"/>
</dbReference>
<organism evidence="7 8">
    <name type="scientific">Conidiobolus coronatus (strain ATCC 28846 / CBS 209.66 / NRRL 28638)</name>
    <name type="common">Delacroixia coronata</name>
    <dbReference type="NCBI Taxonomy" id="796925"/>
    <lineage>
        <taxon>Eukaryota</taxon>
        <taxon>Fungi</taxon>
        <taxon>Fungi incertae sedis</taxon>
        <taxon>Zoopagomycota</taxon>
        <taxon>Entomophthoromycotina</taxon>
        <taxon>Entomophthoromycetes</taxon>
        <taxon>Entomophthorales</taxon>
        <taxon>Ancylistaceae</taxon>
        <taxon>Conidiobolus</taxon>
    </lineage>
</organism>
<dbReference type="GO" id="GO:0043565">
    <property type="term" value="F:sequence-specific DNA binding"/>
    <property type="evidence" value="ECO:0007669"/>
    <property type="project" value="InterPro"/>
</dbReference>
<protein>
    <recommendedName>
        <fullName evidence="6">GATA-type domain-containing protein</fullName>
    </recommendedName>
</protein>
<feature type="compositionally biased region" description="Low complexity" evidence="5">
    <location>
        <begin position="147"/>
        <end position="157"/>
    </location>
</feature>
<dbReference type="Pfam" id="PF00320">
    <property type="entry name" value="GATA"/>
    <property type="match status" value="1"/>
</dbReference>
<reference evidence="7 8" key="1">
    <citation type="journal article" date="2015" name="Genome Biol. Evol.">
        <title>Phylogenomic analyses indicate that early fungi evolved digesting cell walls of algal ancestors of land plants.</title>
        <authorList>
            <person name="Chang Y."/>
            <person name="Wang S."/>
            <person name="Sekimoto S."/>
            <person name="Aerts A.L."/>
            <person name="Choi C."/>
            <person name="Clum A."/>
            <person name="LaButti K.M."/>
            <person name="Lindquist E.A."/>
            <person name="Yee Ngan C."/>
            <person name="Ohm R.A."/>
            <person name="Salamov A.A."/>
            <person name="Grigoriev I.V."/>
            <person name="Spatafora J.W."/>
            <person name="Berbee M.L."/>
        </authorList>
    </citation>
    <scope>NUCLEOTIDE SEQUENCE [LARGE SCALE GENOMIC DNA]</scope>
    <source>
        <strain evidence="7 8">NRRL 28638</strain>
    </source>
</reference>
<dbReference type="Gene3D" id="3.30.50.10">
    <property type="entry name" value="Erythroid Transcription Factor GATA-1, subunit A"/>
    <property type="match status" value="1"/>
</dbReference>
<keyword evidence="1" id="KW-0479">Metal-binding</keyword>
<evidence type="ECO:0000256" key="4">
    <source>
        <dbReference type="PROSITE-ProRule" id="PRU00094"/>
    </source>
</evidence>
<dbReference type="InterPro" id="IPR013088">
    <property type="entry name" value="Znf_NHR/GATA"/>
</dbReference>
<keyword evidence="2 4" id="KW-0863">Zinc-finger</keyword>
<name>A0A137P0I5_CONC2</name>
<feature type="compositionally biased region" description="Basic residues" evidence="5">
    <location>
        <begin position="425"/>
        <end position="436"/>
    </location>
</feature>
<sequence length="542" mass="60311">MSSDKVSCFWSLLSSHTHELYFVSNLSYSLPSLRYLIHPTDWNYVLSDIPDFYSPKAFYGSQGRYKVRAGLTQDQLSGRTRVLHTDEYHIYNITFHSITTELVLAFFHADQAHVPSGYVQCTHPRMQAEYITRLKTSLRSIPSPQGHSHTNPFSSPSSNPPPGPPMFSPLTPNGSASQYTPGKASHQTRHLLIFDPNMLDFHITYSQQPQNGTQSNLAFSPTIGHLPQLSQKIKGMEDKLHVQFNSVFQVNQNYKMEYFIHFDGKMAICCVQMHYSSLHNQPSGEVGQKAMVKEEPTNSYFKQVNTTETPREVHTPLPRFSQQPAVSFAPALKKVPSLPPIIPQSRAQPQTSFANNLPSIPSMELTLPSRALQIDSEREDSKSTSTGSQIRLPPISSLAPLSHSIPALPKKPIAPSSRPMALPKLPRRHDHSKRTPYSHTSTKHALPFGHSCENCGTTNSPEWRRGPSGEKTLCNACGLRYSRLKAKAIKNQKMQAQHQGQRGIHHGAMGQQVPTFSAAPSTAGTHASRIVNLPSTTHAFGN</sequence>
<feature type="compositionally biased region" description="Pro residues" evidence="5">
    <location>
        <begin position="158"/>
        <end position="167"/>
    </location>
</feature>
<evidence type="ECO:0000313" key="7">
    <source>
        <dbReference type="EMBL" id="KXN68384.1"/>
    </source>
</evidence>